<dbReference type="SUPFAM" id="SSF116726">
    <property type="entry name" value="TrkA C-terminal domain-like"/>
    <property type="match status" value="2"/>
</dbReference>
<feature type="domain" description="RCK C-terminal" evidence="8">
    <location>
        <begin position="218"/>
        <end position="310"/>
    </location>
</feature>
<keyword evidence="6 7" id="KW-0472">Membrane</keyword>
<keyword evidence="10" id="KW-1185">Reference proteome</keyword>
<dbReference type="PANTHER" id="PTHR43652">
    <property type="entry name" value="BASIC AMINO ACID ANTIPORTER YFCC-RELATED"/>
    <property type="match status" value="1"/>
</dbReference>
<dbReference type="KEGG" id="bda:FSZ17_02775"/>
<feature type="transmembrane region" description="Helical" evidence="7">
    <location>
        <begin position="134"/>
        <end position="153"/>
    </location>
</feature>
<dbReference type="InterPro" id="IPR036721">
    <property type="entry name" value="RCK_C_sf"/>
</dbReference>
<feature type="transmembrane region" description="Helical" evidence="7">
    <location>
        <begin position="173"/>
        <end position="196"/>
    </location>
</feature>
<dbReference type="STRING" id="1742359.GCA_001439625_04397"/>
<dbReference type="InterPro" id="IPR031312">
    <property type="entry name" value="Na/sul_symport_CS"/>
</dbReference>
<accession>A0A5B8Z216</accession>
<dbReference type="RefSeq" id="WP_057775650.1">
    <property type="nucleotide sequence ID" value="NZ_CP042593.1"/>
</dbReference>
<evidence type="ECO:0000259" key="8">
    <source>
        <dbReference type="PROSITE" id="PS51202"/>
    </source>
</evidence>
<feature type="transmembrane region" description="Helical" evidence="7">
    <location>
        <begin position="502"/>
        <end position="522"/>
    </location>
</feature>
<proteinExistence type="predicted"/>
<evidence type="ECO:0000256" key="7">
    <source>
        <dbReference type="SAM" id="Phobius"/>
    </source>
</evidence>
<evidence type="ECO:0000256" key="6">
    <source>
        <dbReference type="ARBA" id="ARBA00023136"/>
    </source>
</evidence>
<dbReference type="PANTHER" id="PTHR43652:SF1">
    <property type="entry name" value="RESPONSE REGULATOR"/>
    <property type="match status" value="1"/>
</dbReference>
<feature type="transmembrane region" description="Helical" evidence="7">
    <location>
        <begin position="95"/>
        <end position="122"/>
    </location>
</feature>
<evidence type="ECO:0000256" key="3">
    <source>
        <dbReference type="ARBA" id="ARBA00022692"/>
    </source>
</evidence>
<keyword evidence="4" id="KW-0677">Repeat</keyword>
<protein>
    <submittedName>
        <fullName evidence="9">SLC13 family permease</fullName>
    </submittedName>
</protein>
<keyword evidence="2" id="KW-0813">Transport</keyword>
<feature type="transmembrane region" description="Helical" evidence="7">
    <location>
        <begin position="28"/>
        <end position="44"/>
    </location>
</feature>
<evidence type="ECO:0000256" key="2">
    <source>
        <dbReference type="ARBA" id="ARBA00022448"/>
    </source>
</evidence>
<gene>
    <name evidence="9" type="ORF">FSZ17_02775</name>
</gene>
<evidence type="ECO:0000256" key="4">
    <source>
        <dbReference type="ARBA" id="ARBA00022737"/>
    </source>
</evidence>
<dbReference type="Pfam" id="PF02080">
    <property type="entry name" value="TrkA_C"/>
    <property type="match status" value="2"/>
</dbReference>
<feature type="transmembrane region" description="Helical" evidence="7">
    <location>
        <begin position="529"/>
        <end position="549"/>
    </location>
</feature>
<dbReference type="Proteomes" id="UP000321555">
    <property type="component" value="Chromosome"/>
</dbReference>
<feature type="transmembrane region" description="Helical" evidence="7">
    <location>
        <begin position="555"/>
        <end position="574"/>
    </location>
</feature>
<feature type="transmembrane region" description="Helical" evidence="7">
    <location>
        <begin position="442"/>
        <end position="462"/>
    </location>
</feature>
<feature type="transmembrane region" description="Helical" evidence="7">
    <location>
        <begin position="474"/>
        <end position="490"/>
    </location>
</feature>
<name>A0A5B8Z216_CYTDA</name>
<dbReference type="EMBL" id="CP042593">
    <property type="protein sequence ID" value="QED46293.1"/>
    <property type="molecule type" value="Genomic_DNA"/>
</dbReference>
<dbReference type="AlphaFoldDB" id="A0A5B8Z216"/>
<reference evidence="10" key="1">
    <citation type="submission" date="2019-08" db="EMBL/GenBank/DDBJ databases">
        <authorList>
            <person name="Zheng X."/>
        </authorList>
    </citation>
    <scope>NUCLEOTIDE SEQUENCE [LARGE SCALE GENOMIC DNA]</scope>
    <source>
        <strain evidence="10">FJAT-25496</strain>
    </source>
</reference>
<dbReference type="PROSITE" id="PS01271">
    <property type="entry name" value="NA_SULFATE"/>
    <property type="match status" value="1"/>
</dbReference>
<keyword evidence="5 7" id="KW-1133">Transmembrane helix</keyword>
<dbReference type="OrthoDB" id="9765532at2"/>
<organism evidence="9 10">
    <name type="scientific">Cytobacillus dafuensis</name>
    <name type="common">Bacillus dafuensis</name>
    <dbReference type="NCBI Taxonomy" id="1742359"/>
    <lineage>
        <taxon>Bacteria</taxon>
        <taxon>Bacillati</taxon>
        <taxon>Bacillota</taxon>
        <taxon>Bacilli</taxon>
        <taxon>Bacillales</taxon>
        <taxon>Bacillaceae</taxon>
        <taxon>Cytobacillus</taxon>
    </lineage>
</organism>
<feature type="domain" description="RCK C-terminal" evidence="8">
    <location>
        <begin position="320"/>
        <end position="404"/>
    </location>
</feature>
<dbReference type="GO" id="GO:0008324">
    <property type="term" value="F:monoatomic cation transmembrane transporter activity"/>
    <property type="evidence" value="ECO:0007669"/>
    <property type="project" value="InterPro"/>
</dbReference>
<dbReference type="InterPro" id="IPR051679">
    <property type="entry name" value="DASS-Related_Transporters"/>
</dbReference>
<feature type="transmembrane region" description="Helical" evidence="7">
    <location>
        <begin position="595"/>
        <end position="615"/>
    </location>
</feature>
<dbReference type="GO" id="GO:0006813">
    <property type="term" value="P:potassium ion transport"/>
    <property type="evidence" value="ECO:0007669"/>
    <property type="project" value="InterPro"/>
</dbReference>
<dbReference type="GO" id="GO:0005886">
    <property type="term" value="C:plasma membrane"/>
    <property type="evidence" value="ECO:0007669"/>
    <property type="project" value="TreeGrafter"/>
</dbReference>
<comment type="subcellular location">
    <subcellularLocation>
        <location evidence="1">Membrane</location>
        <topology evidence="1">Multi-pass membrane protein</topology>
    </subcellularLocation>
</comment>
<dbReference type="InterPro" id="IPR004680">
    <property type="entry name" value="Cit_transptr-like_dom"/>
</dbReference>
<feature type="transmembrane region" description="Helical" evidence="7">
    <location>
        <begin position="56"/>
        <end position="75"/>
    </location>
</feature>
<evidence type="ECO:0000313" key="9">
    <source>
        <dbReference type="EMBL" id="QED46293.1"/>
    </source>
</evidence>
<keyword evidence="3 7" id="KW-0812">Transmembrane</keyword>
<sequence>MMNDMILTFIILIVTTIAFVFGRWRSDFVAVAALIALSITGIVTPQEALAGFSNSVVIMIAGLFIVGAGIFNTGLANQIGKQLIKLGGKSEIRMLVIVMLTVGCFSAFMSNTGTVAILLPVVMSMALQMKVSPAKFLIPLAYASSLGGVITLIGTPPNLVVNAILKEQDLERFHFFGFTPIGIVALITGILFMVFFGRKLLPSGADFSSEESTNLSSRELAGFYKIYDHLFLLKVLEGSSISGKSLTQINLPEKYGVTVITIKRKGNERFPFQSKVPHLLTPKEQIKEEDLILAFGEKEAIEKISQDYQLQKLEWKNKEDIHANFFSRVFGLTEILITPQSSFVGKTLKDVHFRSKYHCNTLAINRRGRYIQENVANTKFRVGDAIIVHGKWEDIELIDQDQSNIVVVGKVVDEAGTAFAAGKASIAGLIMLFMLVLMTTEWISPAIAVMIAAFLMIVTGCVRSMNDAYQKINWESVVLIAAMLPLATALEKTGGVTFISKIIIDALGDYGPYAILTGFYFLTMTLSQFISNTATAVVFAPVALAAAQALDISPYPLLMGVAVAASMAFSTPVASPTNAMVMSAGGYQFKDYVKVGLPLQLILAVVMIIFIPFVYPF</sequence>
<dbReference type="PROSITE" id="PS51202">
    <property type="entry name" value="RCK_C"/>
    <property type="match status" value="2"/>
</dbReference>
<dbReference type="InterPro" id="IPR006037">
    <property type="entry name" value="RCK_C"/>
</dbReference>
<evidence type="ECO:0000256" key="1">
    <source>
        <dbReference type="ARBA" id="ARBA00004141"/>
    </source>
</evidence>
<evidence type="ECO:0000313" key="10">
    <source>
        <dbReference type="Proteomes" id="UP000321555"/>
    </source>
</evidence>
<dbReference type="Pfam" id="PF03600">
    <property type="entry name" value="CitMHS"/>
    <property type="match status" value="1"/>
</dbReference>
<dbReference type="Gene3D" id="3.30.70.1450">
    <property type="entry name" value="Regulator of K+ conductance, C-terminal domain"/>
    <property type="match status" value="2"/>
</dbReference>
<evidence type="ECO:0000256" key="5">
    <source>
        <dbReference type="ARBA" id="ARBA00022989"/>
    </source>
</evidence>